<accession>A0A5D2R3I7</accession>
<name>A0A5D2R3I7_GOSTO</name>
<evidence type="ECO:0000313" key="2">
    <source>
        <dbReference type="EMBL" id="TYI35239.1"/>
    </source>
</evidence>
<dbReference type="AlphaFoldDB" id="A0A5D2R3I7"/>
<dbReference type="Proteomes" id="UP000322667">
    <property type="component" value="Chromosome A03"/>
</dbReference>
<protein>
    <submittedName>
        <fullName evidence="2">Uncharacterized protein</fullName>
    </submittedName>
</protein>
<reference evidence="2 3" key="1">
    <citation type="submission" date="2019-07" db="EMBL/GenBank/DDBJ databases">
        <title>WGS assembly of Gossypium tomentosum.</title>
        <authorList>
            <person name="Chen Z.J."/>
            <person name="Sreedasyam A."/>
            <person name="Ando A."/>
            <person name="Song Q."/>
            <person name="De L."/>
            <person name="Hulse-Kemp A."/>
            <person name="Ding M."/>
            <person name="Ye W."/>
            <person name="Kirkbride R."/>
            <person name="Jenkins J."/>
            <person name="Plott C."/>
            <person name="Lovell J."/>
            <person name="Lin Y.-M."/>
            <person name="Vaughn R."/>
            <person name="Liu B."/>
            <person name="Li W."/>
            <person name="Simpson S."/>
            <person name="Scheffler B."/>
            <person name="Saski C."/>
            <person name="Grover C."/>
            <person name="Hu G."/>
            <person name="Conover J."/>
            <person name="Carlson J."/>
            <person name="Shu S."/>
            <person name="Boston L."/>
            <person name="Williams M."/>
            <person name="Peterson D."/>
            <person name="Mcgee K."/>
            <person name="Jones D."/>
            <person name="Wendel J."/>
            <person name="Stelly D."/>
            <person name="Grimwood J."/>
            <person name="Schmutz J."/>
        </authorList>
    </citation>
    <scope>NUCLEOTIDE SEQUENCE [LARGE SCALE GENOMIC DNA]</scope>
    <source>
        <strain evidence="2">7179.01</strain>
    </source>
</reference>
<organism evidence="2 3">
    <name type="scientific">Gossypium tomentosum</name>
    <name type="common">Hawaiian cotton</name>
    <name type="synonym">Gossypium sandvicense</name>
    <dbReference type="NCBI Taxonomy" id="34277"/>
    <lineage>
        <taxon>Eukaryota</taxon>
        <taxon>Viridiplantae</taxon>
        <taxon>Streptophyta</taxon>
        <taxon>Embryophyta</taxon>
        <taxon>Tracheophyta</taxon>
        <taxon>Spermatophyta</taxon>
        <taxon>Magnoliopsida</taxon>
        <taxon>eudicotyledons</taxon>
        <taxon>Gunneridae</taxon>
        <taxon>Pentapetalae</taxon>
        <taxon>rosids</taxon>
        <taxon>malvids</taxon>
        <taxon>Malvales</taxon>
        <taxon>Malvaceae</taxon>
        <taxon>Malvoideae</taxon>
        <taxon>Gossypium</taxon>
    </lineage>
</organism>
<feature type="region of interest" description="Disordered" evidence="1">
    <location>
        <begin position="14"/>
        <end position="50"/>
    </location>
</feature>
<evidence type="ECO:0000313" key="3">
    <source>
        <dbReference type="Proteomes" id="UP000322667"/>
    </source>
</evidence>
<dbReference type="EMBL" id="CM017612">
    <property type="protein sequence ID" value="TYI35239.1"/>
    <property type="molecule type" value="Genomic_DNA"/>
</dbReference>
<evidence type="ECO:0000256" key="1">
    <source>
        <dbReference type="SAM" id="MobiDB-lite"/>
    </source>
</evidence>
<keyword evidence="3" id="KW-1185">Reference proteome</keyword>
<gene>
    <name evidence="2" type="ORF">ES332_A03G062500v1</name>
</gene>
<proteinExistence type="predicted"/>
<sequence length="50" mass="5491">MGHLQKVIAQLQTDFSQMDDKGKGIRGTPPPRFPPKDTLAVSPAPKLIYT</sequence>